<dbReference type="GO" id="GO:0004674">
    <property type="term" value="F:protein serine/threonine kinase activity"/>
    <property type="evidence" value="ECO:0007669"/>
    <property type="project" value="UniProtKB-KW"/>
</dbReference>
<evidence type="ECO:0000313" key="5">
    <source>
        <dbReference type="Proteomes" id="UP000442707"/>
    </source>
</evidence>
<dbReference type="PANTHER" id="PTHR35526">
    <property type="entry name" value="ANTI-SIGMA-F FACTOR RSBW-RELATED"/>
    <property type="match status" value="1"/>
</dbReference>
<keyword evidence="1" id="KW-0418">Kinase</keyword>
<dbReference type="GO" id="GO:0005524">
    <property type="term" value="F:ATP binding"/>
    <property type="evidence" value="ECO:0007669"/>
    <property type="project" value="UniProtKB-KW"/>
</dbReference>
<dbReference type="InterPro" id="IPR050267">
    <property type="entry name" value="Anti-sigma-factor_SerPK"/>
</dbReference>
<dbReference type="Pfam" id="PF13581">
    <property type="entry name" value="HATPase_c_2"/>
    <property type="match status" value="1"/>
</dbReference>
<evidence type="ECO:0000313" key="4">
    <source>
        <dbReference type="EMBL" id="KAB1141775.1"/>
    </source>
</evidence>
<keyword evidence="1" id="KW-0723">Serine/threonine-protein kinase</keyword>
<comment type="caution">
    <text evidence="4">The sequence shown here is derived from an EMBL/GenBank/DDBJ whole genome shotgun (WGS) entry which is preliminary data.</text>
</comment>
<dbReference type="InterPro" id="IPR003594">
    <property type="entry name" value="HATPase_dom"/>
</dbReference>
<protein>
    <submittedName>
        <fullName evidence="4">ATP-binding protein</fullName>
    </submittedName>
</protein>
<keyword evidence="5" id="KW-1185">Reference proteome</keyword>
<gene>
    <name evidence="4" type="ORF">F7R91_31765</name>
</gene>
<name>A0A6H9USR3_9ACTN</name>
<dbReference type="InterPro" id="IPR036890">
    <property type="entry name" value="HATPase_C_sf"/>
</dbReference>
<dbReference type="RefSeq" id="WP_150954771.1">
    <property type="nucleotide sequence ID" value="NZ_VZRB01000029.1"/>
</dbReference>
<dbReference type="Gene3D" id="3.30.565.10">
    <property type="entry name" value="Histidine kinase-like ATPase, C-terminal domain"/>
    <property type="match status" value="1"/>
</dbReference>
<keyword evidence="1" id="KW-0808">Transferase</keyword>
<dbReference type="CDD" id="cd16936">
    <property type="entry name" value="HATPase_RsbW-like"/>
    <property type="match status" value="1"/>
</dbReference>
<proteinExistence type="predicted"/>
<sequence length="202" mass="22142">MRITGLAGHLRRAHGDDVYWPLDHNPRAPSQARRLIRDQLTRWGLDEQADIAELLATELVTNALMHARGPIRLSLSRSLLKGALRCGISDASPLPPRPRHTQYDEEHGRGLHLVDELATRWGSRHLADGKTVWFELRTTSAVPRLPGLSLWPSKRRRIPSPDVPSPRTTSPGATAGGFGDTEDRMVTRATGATGATHVLAAG</sequence>
<evidence type="ECO:0000256" key="1">
    <source>
        <dbReference type="ARBA" id="ARBA00022527"/>
    </source>
</evidence>
<dbReference type="EMBL" id="VZRB01000029">
    <property type="protein sequence ID" value="KAB1141775.1"/>
    <property type="molecule type" value="Genomic_DNA"/>
</dbReference>
<keyword evidence="4" id="KW-0547">Nucleotide-binding</keyword>
<feature type="region of interest" description="Disordered" evidence="2">
    <location>
        <begin position="152"/>
        <end position="182"/>
    </location>
</feature>
<dbReference type="SUPFAM" id="SSF55874">
    <property type="entry name" value="ATPase domain of HSP90 chaperone/DNA topoisomerase II/histidine kinase"/>
    <property type="match status" value="1"/>
</dbReference>
<feature type="domain" description="Histidine kinase/HSP90-like ATPase" evidence="3">
    <location>
        <begin position="26"/>
        <end position="134"/>
    </location>
</feature>
<keyword evidence="4" id="KW-0067">ATP-binding</keyword>
<accession>A0A6H9USR3</accession>
<dbReference type="PANTHER" id="PTHR35526:SF3">
    <property type="entry name" value="ANTI-SIGMA-F FACTOR RSBW"/>
    <property type="match status" value="1"/>
</dbReference>
<evidence type="ECO:0000259" key="3">
    <source>
        <dbReference type="Pfam" id="PF13581"/>
    </source>
</evidence>
<dbReference type="AlphaFoldDB" id="A0A6H9USR3"/>
<organism evidence="4 5">
    <name type="scientific">Streptomyces luteolifulvus</name>
    <dbReference type="NCBI Taxonomy" id="2615112"/>
    <lineage>
        <taxon>Bacteria</taxon>
        <taxon>Bacillati</taxon>
        <taxon>Actinomycetota</taxon>
        <taxon>Actinomycetes</taxon>
        <taxon>Kitasatosporales</taxon>
        <taxon>Streptomycetaceae</taxon>
        <taxon>Streptomyces</taxon>
    </lineage>
</organism>
<reference evidence="4 5" key="1">
    <citation type="submission" date="2019-09" db="EMBL/GenBank/DDBJ databases">
        <title>Screening of Novel Bioactive Compounds from Soil-Associated.</title>
        <authorList>
            <person name="Zhao S."/>
        </authorList>
    </citation>
    <scope>NUCLEOTIDE SEQUENCE [LARGE SCALE GENOMIC DNA]</scope>
    <source>
        <strain evidence="4 5">HIT-DPA4</strain>
    </source>
</reference>
<evidence type="ECO:0000256" key="2">
    <source>
        <dbReference type="SAM" id="MobiDB-lite"/>
    </source>
</evidence>
<dbReference type="Proteomes" id="UP000442707">
    <property type="component" value="Unassembled WGS sequence"/>
</dbReference>